<evidence type="ECO:0000313" key="9">
    <source>
        <dbReference type="EMBL" id="MBF8437409.1"/>
    </source>
</evidence>
<dbReference type="InterPro" id="IPR002150">
    <property type="entry name" value="Ribosomal_bL31"/>
</dbReference>
<keyword evidence="2 7" id="KW-0699">rRNA-binding</keyword>
<dbReference type="HAMAP" id="MF_00501">
    <property type="entry name" value="Ribosomal_bL31_1"/>
    <property type="match status" value="1"/>
</dbReference>
<dbReference type="AlphaFoldDB" id="A0A931AVF9"/>
<keyword evidence="3 7" id="KW-0694">RNA-binding</keyword>
<evidence type="ECO:0000256" key="7">
    <source>
        <dbReference type="HAMAP-Rule" id="MF_00501"/>
    </source>
</evidence>
<evidence type="ECO:0000256" key="6">
    <source>
        <dbReference type="ARBA" id="ARBA00035687"/>
    </source>
</evidence>
<feature type="binding site" evidence="7">
    <location>
        <position position="36"/>
    </location>
    <ligand>
        <name>Zn(2+)</name>
        <dbReference type="ChEBI" id="CHEBI:29105"/>
    </ligand>
</feature>
<dbReference type="PRINTS" id="PR01249">
    <property type="entry name" value="RIBOSOMALL31"/>
</dbReference>
<dbReference type="GO" id="GO:0005840">
    <property type="term" value="C:ribosome"/>
    <property type="evidence" value="ECO:0007669"/>
    <property type="project" value="UniProtKB-KW"/>
</dbReference>
<feature type="binding site" evidence="7">
    <location>
        <position position="18"/>
    </location>
    <ligand>
        <name>Zn(2+)</name>
        <dbReference type="ChEBI" id="CHEBI:29105"/>
    </ligand>
</feature>
<keyword evidence="7" id="KW-0479">Metal-binding</keyword>
<feature type="compositionally biased region" description="Basic and acidic residues" evidence="8">
    <location>
        <begin position="54"/>
        <end position="66"/>
    </location>
</feature>
<keyword evidence="5 7" id="KW-0687">Ribonucleoprotein</keyword>
<feature type="binding site" evidence="7">
    <location>
        <position position="39"/>
    </location>
    <ligand>
        <name>Zn(2+)</name>
        <dbReference type="ChEBI" id="CHEBI:29105"/>
    </ligand>
</feature>
<dbReference type="EMBL" id="JADPIE010000005">
    <property type="protein sequence ID" value="MBF8437409.1"/>
    <property type="molecule type" value="Genomic_DNA"/>
</dbReference>
<keyword evidence="7" id="KW-0862">Zinc</keyword>
<dbReference type="GO" id="GO:1990904">
    <property type="term" value="C:ribonucleoprotein complex"/>
    <property type="evidence" value="ECO:0007669"/>
    <property type="project" value="UniProtKB-KW"/>
</dbReference>
<proteinExistence type="inferred from homology"/>
<dbReference type="PANTHER" id="PTHR33280:SF1">
    <property type="entry name" value="LARGE RIBOSOMAL SUBUNIT PROTEIN BL31C"/>
    <property type="match status" value="1"/>
</dbReference>
<sequence length="72" mass="8374">MKEDIHPKADPVTVYCACGEEYETVSTKDEIRVEVCSNCHPFYTGKQRKASRGGRVERFNKKYGREQDEDEE</sequence>
<dbReference type="GO" id="GO:0046872">
    <property type="term" value="F:metal ion binding"/>
    <property type="evidence" value="ECO:0007669"/>
    <property type="project" value="UniProtKB-KW"/>
</dbReference>
<accession>A0A931AVF9</accession>
<dbReference type="InterPro" id="IPR027491">
    <property type="entry name" value="Ribosomal_bL31_A"/>
</dbReference>
<dbReference type="Gene3D" id="4.10.830.30">
    <property type="entry name" value="Ribosomal protein L31"/>
    <property type="match status" value="1"/>
</dbReference>
<reference evidence="9" key="1">
    <citation type="submission" date="2020-11" db="EMBL/GenBank/DDBJ databases">
        <title>Halonatronomonas betainensis gen. nov., sp. nov. a novel haloalkaliphilic representative of the family Halanaerobiacae capable of betaine degradation.</title>
        <authorList>
            <person name="Boltyanskaya Y."/>
            <person name="Kevbrin V."/>
            <person name="Detkova E."/>
            <person name="Grouzdev D.S."/>
            <person name="Koziaeva V."/>
            <person name="Zhilina T."/>
        </authorList>
    </citation>
    <scope>NUCLEOTIDE SEQUENCE</scope>
    <source>
        <strain evidence="9">Z-7014</strain>
    </source>
</reference>
<comment type="caution">
    <text evidence="9">The sequence shown here is derived from an EMBL/GenBank/DDBJ whole genome shotgun (WGS) entry which is preliminary data.</text>
</comment>
<feature type="binding site" evidence="7">
    <location>
        <position position="16"/>
    </location>
    <ligand>
        <name>Zn(2+)</name>
        <dbReference type="ChEBI" id="CHEBI:29105"/>
    </ligand>
</feature>
<dbReference type="GO" id="GO:0006412">
    <property type="term" value="P:translation"/>
    <property type="evidence" value="ECO:0007669"/>
    <property type="project" value="UniProtKB-UniRule"/>
</dbReference>
<name>A0A931AVF9_9FIRM</name>
<evidence type="ECO:0000256" key="3">
    <source>
        <dbReference type="ARBA" id="ARBA00022884"/>
    </source>
</evidence>
<comment type="similarity">
    <text evidence="1 7">Belongs to the bacterial ribosomal protein bL31 family. Type A subfamily.</text>
</comment>
<dbReference type="GO" id="GO:0003735">
    <property type="term" value="F:structural constituent of ribosome"/>
    <property type="evidence" value="ECO:0007669"/>
    <property type="project" value="InterPro"/>
</dbReference>
<feature type="region of interest" description="Disordered" evidence="8">
    <location>
        <begin position="46"/>
        <end position="72"/>
    </location>
</feature>
<keyword evidence="10" id="KW-1185">Reference proteome</keyword>
<dbReference type="NCBIfam" id="TIGR00105">
    <property type="entry name" value="L31"/>
    <property type="match status" value="1"/>
</dbReference>
<organism evidence="9 10">
    <name type="scientific">Halonatronomonas betaini</name>
    <dbReference type="NCBI Taxonomy" id="2778430"/>
    <lineage>
        <taxon>Bacteria</taxon>
        <taxon>Bacillati</taxon>
        <taxon>Bacillota</taxon>
        <taxon>Clostridia</taxon>
        <taxon>Halanaerobiales</taxon>
        <taxon>Halarsenatibacteraceae</taxon>
        <taxon>Halonatronomonas</taxon>
    </lineage>
</organism>
<gene>
    <name evidence="7 9" type="primary">rpmE</name>
    <name evidence="9" type="ORF">I0Q91_09980</name>
</gene>
<dbReference type="GO" id="GO:0019843">
    <property type="term" value="F:rRNA binding"/>
    <property type="evidence" value="ECO:0007669"/>
    <property type="project" value="UniProtKB-KW"/>
</dbReference>
<protein>
    <recommendedName>
        <fullName evidence="6 7">Large ribosomal subunit protein bL31</fullName>
    </recommendedName>
</protein>
<dbReference type="NCBIfam" id="NF001809">
    <property type="entry name" value="PRK00528.1"/>
    <property type="match status" value="1"/>
</dbReference>
<evidence type="ECO:0000256" key="2">
    <source>
        <dbReference type="ARBA" id="ARBA00022730"/>
    </source>
</evidence>
<evidence type="ECO:0000256" key="5">
    <source>
        <dbReference type="ARBA" id="ARBA00023274"/>
    </source>
</evidence>
<keyword evidence="4 7" id="KW-0689">Ribosomal protein</keyword>
<dbReference type="InterPro" id="IPR042105">
    <property type="entry name" value="Ribosomal_bL31_sf"/>
</dbReference>
<comment type="cofactor">
    <cofactor evidence="7">
        <name>Zn(2+)</name>
        <dbReference type="ChEBI" id="CHEBI:29105"/>
    </cofactor>
    <text evidence="7">Binds 1 zinc ion per subunit.</text>
</comment>
<dbReference type="InterPro" id="IPR034704">
    <property type="entry name" value="Ribosomal_bL28/bL31-like_sf"/>
</dbReference>
<dbReference type="Proteomes" id="UP000621436">
    <property type="component" value="Unassembled WGS sequence"/>
</dbReference>
<dbReference type="RefSeq" id="WP_270454385.1">
    <property type="nucleotide sequence ID" value="NZ_JADPIE010000005.1"/>
</dbReference>
<evidence type="ECO:0000313" key="10">
    <source>
        <dbReference type="Proteomes" id="UP000621436"/>
    </source>
</evidence>
<comment type="function">
    <text evidence="7">Binds the 23S rRNA.</text>
</comment>
<dbReference type="PROSITE" id="PS01143">
    <property type="entry name" value="RIBOSOMAL_L31"/>
    <property type="match status" value="1"/>
</dbReference>
<dbReference type="NCBIfam" id="NF000612">
    <property type="entry name" value="PRK00019.1"/>
    <property type="match status" value="1"/>
</dbReference>
<evidence type="ECO:0000256" key="8">
    <source>
        <dbReference type="SAM" id="MobiDB-lite"/>
    </source>
</evidence>
<comment type="subunit">
    <text evidence="7">Part of the 50S ribosomal subunit.</text>
</comment>
<evidence type="ECO:0000256" key="4">
    <source>
        <dbReference type="ARBA" id="ARBA00022980"/>
    </source>
</evidence>
<dbReference type="PANTHER" id="PTHR33280">
    <property type="entry name" value="50S RIBOSOMAL PROTEIN L31, CHLOROPLASTIC"/>
    <property type="match status" value="1"/>
</dbReference>
<dbReference type="Pfam" id="PF01197">
    <property type="entry name" value="Ribosomal_L31"/>
    <property type="match status" value="1"/>
</dbReference>
<dbReference type="SUPFAM" id="SSF143800">
    <property type="entry name" value="L28p-like"/>
    <property type="match status" value="1"/>
</dbReference>
<evidence type="ECO:0000256" key="1">
    <source>
        <dbReference type="ARBA" id="ARBA00009296"/>
    </source>
</evidence>